<evidence type="ECO:0000313" key="2">
    <source>
        <dbReference type="Proteomes" id="UP001143747"/>
    </source>
</evidence>
<dbReference type="Proteomes" id="UP001143747">
    <property type="component" value="Unassembled WGS sequence"/>
</dbReference>
<accession>A0A9Q4KRY7</accession>
<gene>
    <name evidence="1" type="ORF">L0665_02400</name>
</gene>
<name>A0A9Q4KRY7_9EURY</name>
<dbReference type="EMBL" id="JAKELO010000002">
    <property type="protein sequence ID" value="MDE4907469.1"/>
    <property type="molecule type" value="Genomic_DNA"/>
</dbReference>
<dbReference type="RefSeq" id="WP_274924120.1">
    <property type="nucleotide sequence ID" value="NZ_JAKELO010000002.1"/>
</dbReference>
<proteinExistence type="predicted"/>
<protein>
    <submittedName>
        <fullName evidence="1">DUF2099 family protein</fullName>
    </submittedName>
</protein>
<dbReference type="PIRSF" id="PIRSF004929">
    <property type="entry name" value="UCP004929"/>
    <property type="match status" value="1"/>
</dbReference>
<evidence type="ECO:0000313" key="1">
    <source>
        <dbReference type="EMBL" id="MDE4907469.1"/>
    </source>
</evidence>
<comment type="caution">
    <text evidence="1">The sequence shown here is derived from an EMBL/GenBank/DDBJ whole genome shotgun (WGS) entry which is preliminary data.</text>
</comment>
<dbReference type="NCBIfam" id="TIGR03275">
    <property type="entry name" value="methan_mark_8"/>
    <property type="match status" value="1"/>
</dbReference>
<reference evidence="1" key="1">
    <citation type="submission" date="2022-01" db="EMBL/GenBank/DDBJ databases">
        <title>Draft genome of Methanogenium marinum DSM 15558.</title>
        <authorList>
            <person name="Chen S.-C."/>
            <person name="You Y.-T."/>
        </authorList>
    </citation>
    <scope>NUCLEOTIDE SEQUENCE</scope>
    <source>
        <strain evidence="1">DSM 15558</strain>
    </source>
</reference>
<keyword evidence="2" id="KW-1185">Reference proteome</keyword>
<dbReference type="InterPro" id="IPR009181">
    <property type="entry name" value="Methan_mark_8"/>
</dbReference>
<dbReference type="Pfam" id="PF09872">
    <property type="entry name" value="DUF2099"/>
    <property type="match status" value="1"/>
</dbReference>
<organism evidence="1 2">
    <name type="scientific">Methanogenium marinum</name>
    <dbReference type="NCBI Taxonomy" id="348610"/>
    <lineage>
        <taxon>Archaea</taxon>
        <taxon>Methanobacteriati</taxon>
        <taxon>Methanobacteriota</taxon>
        <taxon>Stenosarchaea group</taxon>
        <taxon>Methanomicrobia</taxon>
        <taxon>Methanomicrobiales</taxon>
        <taxon>Methanomicrobiaceae</taxon>
        <taxon>Methanogenium</taxon>
    </lineage>
</organism>
<sequence>MTQGDEHIIEAAGCARVVVRDGHVVSVGPARITSCPLAARFCEPVRNFTEEEIRRNIEGRIAAFGMCTPERVVVSDDDFVLFGASELLSSALRCGIIDAAVIACDGAGTVIATSPRLIQGIGGKMSGLVSTTPIPAVIDRIHENGGIVVSPRDAALNAENGVRMALENGYHAPAVTTASADEALTLRRVCPDAFIVAVHTTGTNDEDAVKFAASCDLIFPCASRALYEIAGKRALLQGGKGVPIFAMTKAGKEVILAKIASVQTPVVITGHTLPYSEGKGPSPLV</sequence>
<dbReference type="AlphaFoldDB" id="A0A9Q4KRY7"/>